<dbReference type="PROSITE" id="PS51353">
    <property type="entry name" value="ARSC"/>
    <property type="match status" value="1"/>
</dbReference>
<dbReference type="Proteomes" id="UP000832011">
    <property type="component" value="Chromosome"/>
</dbReference>
<dbReference type="PANTHER" id="PTHR30041">
    <property type="entry name" value="ARSENATE REDUCTASE"/>
    <property type="match status" value="1"/>
</dbReference>
<dbReference type="InterPro" id="IPR006504">
    <property type="entry name" value="Tscrpt_reg_Spx/MgsR"/>
</dbReference>
<evidence type="ECO:0000256" key="2">
    <source>
        <dbReference type="PROSITE-ProRule" id="PRU01282"/>
    </source>
</evidence>
<evidence type="ECO:0000313" key="4">
    <source>
        <dbReference type="Proteomes" id="UP000832011"/>
    </source>
</evidence>
<evidence type="ECO:0000256" key="1">
    <source>
        <dbReference type="ARBA" id="ARBA00007198"/>
    </source>
</evidence>
<dbReference type="EMBL" id="CP091511">
    <property type="protein sequence ID" value="UOO88621.1"/>
    <property type="molecule type" value="Genomic_DNA"/>
</dbReference>
<dbReference type="InterPro" id="IPR036249">
    <property type="entry name" value="Thioredoxin-like_sf"/>
</dbReference>
<dbReference type="PANTHER" id="PTHR30041:SF8">
    <property type="entry name" value="PROTEIN YFFB"/>
    <property type="match status" value="1"/>
</dbReference>
<accession>A0ABY4DYN3</accession>
<dbReference type="InterPro" id="IPR006660">
    <property type="entry name" value="Arsenate_reductase-like"/>
</dbReference>
<organism evidence="3 4">
    <name type="scientific">Vitreoscilla massiliensis</name>
    <dbReference type="NCBI Taxonomy" id="1689272"/>
    <lineage>
        <taxon>Bacteria</taxon>
        <taxon>Pseudomonadati</taxon>
        <taxon>Pseudomonadota</taxon>
        <taxon>Betaproteobacteria</taxon>
        <taxon>Neisseriales</taxon>
        <taxon>Neisseriaceae</taxon>
        <taxon>Vitreoscilla</taxon>
    </lineage>
</organism>
<protein>
    <submittedName>
        <fullName evidence="3">ArsC family reductase</fullName>
    </submittedName>
</protein>
<reference evidence="3 4" key="1">
    <citation type="journal article" date="2022" name="Res Sq">
        <title>Evolution of multicellular longitudinally dividing oral cavity symbionts (Neisseriaceae).</title>
        <authorList>
            <person name="Nyongesa S."/>
            <person name="Weber P."/>
            <person name="Bernet E."/>
            <person name="Pullido F."/>
            <person name="Nieckarz M."/>
            <person name="Delaby M."/>
            <person name="Nieves C."/>
            <person name="Viehboeck T."/>
            <person name="Krause N."/>
            <person name="Rivera-Millot A."/>
            <person name="Nakamura A."/>
            <person name="Vischer N."/>
            <person name="VanNieuwenhze M."/>
            <person name="Brun Y."/>
            <person name="Cava F."/>
            <person name="Bulgheresi S."/>
            <person name="Veyrier F."/>
        </authorList>
    </citation>
    <scope>NUCLEOTIDE SEQUENCE [LARGE SCALE GENOMIC DNA]</scope>
    <source>
        <strain evidence="3 4">SN4</strain>
    </source>
</reference>
<dbReference type="Pfam" id="PF03960">
    <property type="entry name" value="ArsC"/>
    <property type="match status" value="1"/>
</dbReference>
<dbReference type="Gene3D" id="3.40.30.10">
    <property type="entry name" value="Glutaredoxin"/>
    <property type="match status" value="1"/>
</dbReference>
<dbReference type="SUPFAM" id="SSF52833">
    <property type="entry name" value="Thioredoxin-like"/>
    <property type="match status" value="1"/>
</dbReference>
<dbReference type="RefSeq" id="WP_058357691.1">
    <property type="nucleotide sequence ID" value="NZ_CABKVG010000010.1"/>
</dbReference>
<proteinExistence type="inferred from homology"/>
<keyword evidence="4" id="KW-1185">Reference proteome</keyword>
<sequence length="119" mass="13472">MLQVYGIPNCQTVKKARVWLEEQQVDYTFHNFKTEAPTAALLQSWLQHVALDALVNKRGTTWRKLSETEQQALSQADTAIEVLIANPSVIKRPVVVDTAKEPTVTLGFDAERYAQLYRA</sequence>
<gene>
    <name evidence="3" type="ORF">LVJ82_14280</name>
</gene>
<dbReference type="NCBIfam" id="TIGR01617">
    <property type="entry name" value="arsC_related"/>
    <property type="match status" value="1"/>
</dbReference>
<name>A0ABY4DYN3_9NEIS</name>
<dbReference type="NCBIfam" id="NF008107">
    <property type="entry name" value="PRK10853.1"/>
    <property type="match status" value="1"/>
</dbReference>
<evidence type="ECO:0000313" key="3">
    <source>
        <dbReference type="EMBL" id="UOO88621.1"/>
    </source>
</evidence>
<comment type="similarity">
    <text evidence="1 2">Belongs to the ArsC family.</text>
</comment>